<evidence type="ECO:0000256" key="5">
    <source>
        <dbReference type="ARBA" id="ARBA00023098"/>
    </source>
</evidence>
<reference evidence="9" key="3">
    <citation type="submission" date="2015-06" db="UniProtKB">
        <authorList>
            <consortium name="EnsemblMetazoa"/>
        </authorList>
    </citation>
    <scope>IDENTIFICATION</scope>
</reference>
<keyword evidence="5" id="KW-0443">Lipid metabolism</keyword>
<dbReference type="SUPFAM" id="SSF160219">
    <property type="entry name" value="AMPKBI-like"/>
    <property type="match status" value="1"/>
</dbReference>
<comment type="similarity">
    <text evidence="1">Belongs to the 5'-AMP-activated protein kinase beta subunit family.</text>
</comment>
<accession>T1EE51</accession>
<dbReference type="AlphaFoldDB" id="T1EE51"/>
<dbReference type="SMART" id="SM01010">
    <property type="entry name" value="AMPKBI"/>
    <property type="match status" value="1"/>
</dbReference>
<evidence type="ECO:0000256" key="4">
    <source>
        <dbReference type="ARBA" id="ARBA00022832"/>
    </source>
</evidence>
<reference evidence="10" key="1">
    <citation type="submission" date="2012-12" db="EMBL/GenBank/DDBJ databases">
        <authorList>
            <person name="Hellsten U."/>
            <person name="Grimwood J."/>
            <person name="Chapman J.A."/>
            <person name="Shapiro H."/>
            <person name="Aerts A."/>
            <person name="Otillar R.P."/>
            <person name="Terry A.Y."/>
            <person name="Boore J.L."/>
            <person name="Simakov O."/>
            <person name="Marletaz F."/>
            <person name="Cho S.-J."/>
            <person name="Edsinger-Gonzales E."/>
            <person name="Havlak P."/>
            <person name="Kuo D.-H."/>
            <person name="Larsson T."/>
            <person name="Lv J."/>
            <person name="Arendt D."/>
            <person name="Savage R."/>
            <person name="Osoegawa K."/>
            <person name="de Jong P."/>
            <person name="Lindberg D.R."/>
            <person name="Seaver E.C."/>
            <person name="Weisblat D.A."/>
            <person name="Putnam N.H."/>
            <person name="Grigoriev I.V."/>
            <person name="Rokhsar D.S."/>
        </authorList>
    </citation>
    <scope>NUCLEOTIDE SEQUENCE</scope>
</reference>
<dbReference type="GO" id="GO:0031588">
    <property type="term" value="C:nucleotide-activated protein kinase complex"/>
    <property type="evidence" value="ECO:0000318"/>
    <property type="project" value="GO_Central"/>
</dbReference>
<evidence type="ECO:0000313" key="10">
    <source>
        <dbReference type="Proteomes" id="UP000015101"/>
    </source>
</evidence>
<dbReference type="InterPro" id="IPR013783">
    <property type="entry name" value="Ig-like_fold"/>
</dbReference>
<evidence type="ECO:0000313" key="9">
    <source>
        <dbReference type="EnsemblMetazoa" id="HelroP106804"/>
    </source>
</evidence>
<dbReference type="EMBL" id="AMQM01000978">
    <property type="status" value="NOT_ANNOTATED_CDS"/>
    <property type="molecule type" value="Genomic_DNA"/>
</dbReference>
<dbReference type="GO" id="GO:0006631">
    <property type="term" value="P:fatty acid metabolic process"/>
    <property type="evidence" value="ECO:0007669"/>
    <property type="project" value="UniProtKB-KW"/>
</dbReference>
<dbReference type="RefSeq" id="XP_009020061.1">
    <property type="nucleotide sequence ID" value="XM_009021813.1"/>
</dbReference>
<keyword evidence="10" id="KW-1185">Reference proteome</keyword>
<evidence type="ECO:0000256" key="1">
    <source>
        <dbReference type="ARBA" id="ARBA00010926"/>
    </source>
</evidence>
<reference evidence="8 10" key="2">
    <citation type="journal article" date="2013" name="Nature">
        <title>Insights into bilaterian evolution from three spiralian genomes.</title>
        <authorList>
            <person name="Simakov O."/>
            <person name="Marletaz F."/>
            <person name="Cho S.J."/>
            <person name="Edsinger-Gonzales E."/>
            <person name="Havlak P."/>
            <person name="Hellsten U."/>
            <person name="Kuo D.H."/>
            <person name="Larsson T."/>
            <person name="Lv J."/>
            <person name="Arendt D."/>
            <person name="Savage R."/>
            <person name="Osoegawa K."/>
            <person name="de Jong P."/>
            <person name="Grimwood J."/>
            <person name="Chapman J.A."/>
            <person name="Shapiro H."/>
            <person name="Aerts A."/>
            <person name="Otillar R.P."/>
            <person name="Terry A.Y."/>
            <person name="Boore J.L."/>
            <person name="Grigoriev I.V."/>
            <person name="Lindberg D.R."/>
            <person name="Seaver E.C."/>
            <person name="Weisblat D.A."/>
            <person name="Putnam N.H."/>
            <person name="Rokhsar D.S."/>
        </authorList>
    </citation>
    <scope>NUCLEOTIDE SEQUENCE</scope>
</reference>
<dbReference type="Pfam" id="PF16561">
    <property type="entry name" value="AMPK1_CBM"/>
    <property type="match status" value="1"/>
</dbReference>
<dbReference type="Pfam" id="PF04739">
    <property type="entry name" value="AMPKBI"/>
    <property type="match status" value="1"/>
</dbReference>
<evidence type="ECO:0000313" key="8">
    <source>
        <dbReference type="EMBL" id="ESO02653.1"/>
    </source>
</evidence>
<sequence length="257" mass="28910">MGNSSGSQRDQAFSDSCDDLTTYSIAQATEALEYYNMGRQPPRYKLTENGCGIKRLSDRLSESSDIPTTPSTIPTLFRWTKAADTVQLMGSFDGWTNIIPLVNCGDEFLVIIDLPVGEHQYKFLVDGEWTIDADEPHVENGRQSFNNQLIIKESDFEIFRALKADDKTTEKLDVGFGQELPPNMSSHHRPPTIPPQLLQITLNKELPVPCDPEILPVPQTPELNHLYALSIKGGVITMSSMHRYKKKFISTVFYQPT</sequence>
<dbReference type="OrthoDB" id="531008at2759"/>
<dbReference type="GO" id="GO:0007165">
    <property type="term" value="P:signal transduction"/>
    <property type="evidence" value="ECO:0000318"/>
    <property type="project" value="GO_Central"/>
</dbReference>
<keyword evidence="4" id="KW-0276">Fatty acid metabolism</keyword>
<dbReference type="EMBL" id="AMQM01000979">
    <property type="status" value="NOT_ANNOTATED_CDS"/>
    <property type="molecule type" value="Genomic_DNA"/>
</dbReference>
<dbReference type="CDD" id="cd02859">
    <property type="entry name" value="E_set_AMPKbeta_like_N"/>
    <property type="match status" value="1"/>
</dbReference>
<dbReference type="InterPro" id="IPR006828">
    <property type="entry name" value="ASC_dom"/>
</dbReference>
<organism evidence="9 10">
    <name type="scientific">Helobdella robusta</name>
    <name type="common">Californian leech</name>
    <dbReference type="NCBI Taxonomy" id="6412"/>
    <lineage>
        <taxon>Eukaryota</taxon>
        <taxon>Metazoa</taxon>
        <taxon>Spiralia</taxon>
        <taxon>Lophotrochozoa</taxon>
        <taxon>Annelida</taxon>
        <taxon>Clitellata</taxon>
        <taxon>Hirudinea</taxon>
        <taxon>Rhynchobdellida</taxon>
        <taxon>Glossiphoniidae</taxon>
        <taxon>Helobdella</taxon>
    </lineage>
</organism>
<dbReference type="InterPro" id="IPR050827">
    <property type="entry name" value="CRP1_MDG1_kinase"/>
</dbReference>
<dbReference type="EnsemblMetazoa" id="HelroT106804">
    <property type="protein sequence ID" value="HelroP106804"/>
    <property type="gene ID" value="HelroG106804"/>
</dbReference>
<name>T1EE51_HELRO</name>
<dbReference type="Gene3D" id="2.60.40.10">
    <property type="entry name" value="Immunoglobulins"/>
    <property type="match status" value="1"/>
</dbReference>
<dbReference type="SUPFAM" id="SSF81296">
    <property type="entry name" value="E set domains"/>
    <property type="match status" value="1"/>
</dbReference>
<evidence type="ECO:0000256" key="2">
    <source>
        <dbReference type="ARBA" id="ARBA00022516"/>
    </source>
</evidence>
<dbReference type="STRING" id="6412.T1EE51"/>
<evidence type="ECO:0000256" key="6">
    <source>
        <dbReference type="ARBA" id="ARBA00025180"/>
    </source>
</evidence>
<dbReference type="InterPro" id="IPR032640">
    <property type="entry name" value="AMPK1_CBM"/>
</dbReference>
<dbReference type="InParanoid" id="T1EE51"/>
<dbReference type="GO" id="GO:0019901">
    <property type="term" value="F:protein kinase binding"/>
    <property type="evidence" value="ECO:0000318"/>
    <property type="project" value="GO_Central"/>
</dbReference>
<dbReference type="KEGG" id="hro:HELRODRAFT_106804"/>
<dbReference type="InterPro" id="IPR037256">
    <property type="entry name" value="ASC_dom_sf"/>
</dbReference>
<dbReference type="Proteomes" id="UP000015101">
    <property type="component" value="Unassembled WGS sequence"/>
</dbReference>
<evidence type="ECO:0000259" key="7">
    <source>
        <dbReference type="SMART" id="SM01010"/>
    </source>
</evidence>
<dbReference type="FunFam" id="2.60.40.10:FF:000139">
    <property type="entry name" value="Protein kinase AMP-activated non-catalytic subunit beta 1"/>
    <property type="match status" value="1"/>
</dbReference>
<dbReference type="GO" id="GO:0005737">
    <property type="term" value="C:cytoplasm"/>
    <property type="evidence" value="ECO:0000318"/>
    <property type="project" value="GO_Central"/>
</dbReference>
<dbReference type="CTD" id="20194853"/>
<dbReference type="HOGENOM" id="CLU_070949_2_1_1"/>
<dbReference type="InterPro" id="IPR014756">
    <property type="entry name" value="Ig_E-set"/>
</dbReference>
<protein>
    <recommendedName>
        <fullName evidence="7">Association with the SNF1 complex (ASC) domain-containing protein</fullName>
    </recommendedName>
</protein>
<dbReference type="GO" id="GO:0005634">
    <property type="term" value="C:nucleus"/>
    <property type="evidence" value="ECO:0000318"/>
    <property type="project" value="GO_Central"/>
</dbReference>
<dbReference type="GeneID" id="20194853"/>
<dbReference type="PANTHER" id="PTHR10343:SF92">
    <property type="entry name" value="5'-AMP-ACTIVATED PROTEIN KINASE SUBUNIT BETA-2"/>
    <property type="match status" value="1"/>
</dbReference>
<proteinExistence type="inferred from homology"/>
<feature type="domain" description="Association with the SNF1 complex (ASC)" evidence="7">
    <location>
        <begin position="167"/>
        <end position="257"/>
    </location>
</feature>
<dbReference type="Gene3D" id="6.20.250.60">
    <property type="match status" value="1"/>
</dbReference>
<keyword evidence="3" id="KW-0597">Phosphoprotein</keyword>
<dbReference type="eggNOG" id="KOG1616">
    <property type="taxonomic scope" value="Eukaryota"/>
</dbReference>
<dbReference type="EMBL" id="KB096742">
    <property type="protein sequence ID" value="ESO02653.1"/>
    <property type="molecule type" value="Genomic_DNA"/>
</dbReference>
<gene>
    <name evidence="9" type="primary">20194853</name>
    <name evidence="8" type="ORF">HELRODRAFT_106804</name>
</gene>
<dbReference type="PANTHER" id="PTHR10343">
    <property type="entry name" value="5'-AMP-ACTIVATED PROTEIN KINASE , BETA SUBUNIT"/>
    <property type="match status" value="1"/>
</dbReference>
<keyword evidence="2" id="KW-0444">Lipid biosynthesis</keyword>
<evidence type="ECO:0000256" key="3">
    <source>
        <dbReference type="ARBA" id="ARBA00022553"/>
    </source>
</evidence>
<comment type="function">
    <text evidence="6">Non-catalytic subunit of AMP-activated protein kinase (AMPK), an energy sensor protein kinase that plays a key role in regulating cellular energy metabolism. In response to reduction of intracellular ATP levels, AMPK activates energy-producing pathways and inhibits energy-consuming processes: inhibits protein, carbohydrate and lipid biosynthesis, as well as cell growth and proliferation. AMPK acts via direct phosphorylation of metabolic enzymes, and by longer-term effects via phosphorylation of transcription regulators. Also acts as a regulator of cellular polarity by remodeling the actin cytoskeleton; probably by indirectly activating myosin. Beta non-catalytic subunit acts as a scaffold on which the AMPK complex assembles, via its C-terminus that bridges alpha (PRKAA1 or PRKAA2) and gamma subunits (PRKAG1, PRKAG2 or PRKAG3).</text>
</comment>